<evidence type="ECO:0000313" key="3">
    <source>
        <dbReference type="Proteomes" id="UP000076079"/>
    </source>
</evidence>
<dbReference type="RefSeq" id="WP_110172272.1">
    <property type="nucleotide sequence ID" value="NZ_CP015136.1"/>
</dbReference>
<sequence length="187" mass="20144" precursor="true">MEKTVFKTLAVAGALLAFSAVATLFTAPGIVAQSQTSVGNPALLTEVEQLRAQLAAIESSVAGLKPRRFYLTQEDTFDGATVLGACATGFHMASIFEVSEPSTLRYDTELGYRNVDSGSGPPIHRGGWIRTGRDTTPGFPAHCTVWTNNSPANVGTSAMLRFESRLVPWESKLEFCNQAGRVWCVQD</sequence>
<evidence type="ECO:0000256" key="1">
    <source>
        <dbReference type="SAM" id="SignalP"/>
    </source>
</evidence>
<dbReference type="AlphaFoldDB" id="A0A143PPM5"/>
<dbReference type="Proteomes" id="UP000076079">
    <property type="component" value="Chromosome"/>
</dbReference>
<evidence type="ECO:0000313" key="2">
    <source>
        <dbReference type="EMBL" id="AMY10657.1"/>
    </source>
</evidence>
<name>A0A143PPM5_LUTPR</name>
<accession>A0A143PPM5</accession>
<dbReference type="KEGG" id="abac:LuPra_03896"/>
<reference evidence="3" key="2">
    <citation type="submission" date="2016-04" db="EMBL/GenBank/DDBJ databases">
        <title>First Complete Genome Sequence of a Subdivision 6 Acidobacterium.</title>
        <authorList>
            <person name="Huang S."/>
            <person name="Vieira S."/>
            <person name="Bunk B."/>
            <person name="Riedel T."/>
            <person name="Sproeer C."/>
            <person name="Overmann J."/>
        </authorList>
    </citation>
    <scope>NUCLEOTIDE SEQUENCE [LARGE SCALE GENOMIC DNA]</scope>
    <source>
        <strain evidence="3">DSM 100886 HEG_-6_39</strain>
    </source>
</reference>
<reference evidence="2 3" key="1">
    <citation type="journal article" date="2016" name="Genome Announc.">
        <title>First Complete Genome Sequence of a Subdivision 6 Acidobacterium Strain.</title>
        <authorList>
            <person name="Huang S."/>
            <person name="Vieira S."/>
            <person name="Bunk B."/>
            <person name="Riedel T."/>
            <person name="Sproer C."/>
            <person name="Overmann J."/>
        </authorList>
    </citation>
    <scope>NUCLEOTIDE SEQUENCE [LARGE SCALE GENOMIC DNA]</scope>
    <source>
        <strain evidence="3">DSM 100886 HEG_-6_39</strain>
    </source>
</reference>
<dbReference type="EMBL" id="CP015136">
    <property type="protein sequence ID" value="AMY10657.1"/>
    <property type="molecule type" value="Genomic_DNA"/>
</dbReference>
<keyword evidence="3" id="KW-1185">Reference proteome</keyword>
<proteinExistence type="predicted"/>
<protein>
    <recommendedName>
        <fullName evidence="4">DUF1554 domain-containing protein</fullName>
    </recommendedName>
</protein>
<feature type="signal peptide" evidence="1">
    <location>
        <begin position="1"/>
        <end position="22"/>
    </location>
</feature>
<keyword evidence="1" id="KW-0732">Signal</keyword>
<organism evidence="2 3">
    <name type="scientific">Luteitalea pratensis</name>
    <dbReference type="NCBI Taxonomy" id="1855912"/>
    <lineage>
        <taxon>Bacteria</taxon>
        <taxon>Pseudomonadati</taxon>
        <taxon>Acidobacteriota</taxon>
        <taxon>Vicinamibacteria</taxon>
        <taxon>Vicinamibacterales</taxon>
        <taxon>Vicinamibacteraceae</taxon>
        <taxon>Luteitalea</taxon>
    </lineage>
</organism>
<feature type="chain" id="PRO_5007511778" description="DUF1554 domain-containing protein" evidence="1">
    <location>
        <begin position="23"/>
        <end position="187"/>
    </location>
</feature>
<gene>
    <name evidence="2" type="ORF">LuPra_03896</name>
</gene>
<evidence type="ECO:0008006" key="4">
    <source>
        <dbReference type="Google" id="ProtNLM"/>
    </source>
</evidence>